<dbReference type="EMBL" id="VSSQ01019192">
    <property type="protein sequence ID" value="MPM63058.1"/>
    <property type="molecule type" value="Genomic_DNA"/>
</dbReference>
<gene>
    <name evidence="1" type="ORF">SDC9_109936</name>
</gene>
<name>A0A645BDD1_9ZZZZ</name>
<dbReference type="AlphaFoldDB" id="A0A645BDD1"/>
<dbReference type="InterPro" id="IPR008984">
    <property type="entry name" value="SMAD_FHA_dom_sf"/>
</dbReference>
<protein>
    <recommendedName>
        <fullName evidence="2">FHA domain-containing protein</fullName>
    </recommendedName>
</protein>
<accession>A0A645BDD1</accession>
<dbReference type="Gene3D" id="2.60.200.20">
    <property type="match status" value="1"/>
</dbReference>
<proteinExistence type="predicted"/>
<dbReference type="SUPFAM" id="SSF49879">
    <property type="entry name" value="SMAD/FHA domain"/>
    <property type="match status" value="1"/>
</dbReference>
<sequence length="201" mass="22174">MNMQRCPSGHYFDKSKFDQCPYCNPATSSDNRTIPLESTMAGTSDPGFGGGWNNNTSDANDIGVTVPLQSGSEVTVALTPKDETGKTFDPVVGWFVCVDGPDKGLDYRIRSGNNSIGRGTGAQIRILNDISISKENLSHVAFDSRSRRFYFEAGEGRNLIRVNDELLLPHQSRELRAFDRVLLGQTTLAFIPLCGEEFSWE</sequence>
<organism evidence="1">
    <name type="scientific">bioreactor metagenome</name>
    <dbReference type="NCBI Taxonomy" id="1076179"/>
    <lineage>
        <taxon>unclassified sequences</taxon>
        <taxon>metagenomes</taxon>
        <taxon>ecological metagenomes</taxon>
    </lineage>
</organism>
<dbReference type="CDD" id="cd00060">
    <property type="entry name" value="FHA"/>
    <property type="match status" value="1"/>
</dbReference>
<evidence type="ECO:0008006" key="2">
    <source>
        <dbReference type="Google" id="ProtNLM"/>
    </source>
</evidence>
<comment type="caution">
    <text evidence="1">The sequence shown here is derived from an EMBL/GenBank/DDBJ whole genome shotgun (WGS) entry which is preliminary data.</text>
</comment>
<reference evidence="1" key="1">
    <citation type="submission" date="2019-08" db="EMBL/GenBank/DDBJ databases">
        <authorList>
            <person name="Kucharzyk K."/>
            <person name="Murdoch R.W."/>
            <person name="Higgins S."/>
            <person name="Loffler F."/>
        </authorList>
    </citation>
    <scope>NUCLEOTIDE SEQUENCE</scope>
</reference>
<evidence type="ECO:0000313" key="1">
    <source>
        <dbReference type="EMBL" id="MPM63058.1"/>
    </source>
</evidence>